<reference evidence="1" key="1">
    <citation type="journal article" date="2023" name="Insect Mol. Biol.">
        <title>Genome sequencing provides insights into the evolution of gene families encoding plant cell wall-degrading enzymes in longhorned beetles.</title>
        <authorList>
            <person name="Shin N.R."/>
            <person name="Okamura Y."/>
            <person name="Kirsch R."/>
            <person name="Pauchet Y."/>
        </authorList>
    </citation>
    <scope>NUCLEOTIDE SEQUENCE</scope>
    <source>
        <strain evidence="1">MMC_N1</strain>
    </source>
</reference>
<dbReference type="PANTHER" id="PTHR13170:SF16">
    <property type="entry name" value="PROTEIN O-GLCNACASE"/>
    <property type="match status" value="1"/>
</dbReference>
<dbReference type="InterPro" id="IPR051822">
    <property type="entry name" value="Glycosyl_Hydrolase_84"/>
</dbReference>
<dbReference type="Proteomes" id="UP001162164">
    <property type="component" value="Unassembled WGS sequence"/>
</dbReference>
<proteinExistence type="predicted"/>
<dbReference type="Gene3D" id="3.40.630.30">
    <property type="match status" value="1"/>
</dbReference>
<protein>
    <recommendedName>
        <fullName evidence="3">N-acetyltransferase domain-containing protein</fullName>
    </recommendedName>
</protein>
<organism evidence="1 2">
    <name type="scientific">Molorchus minor</name>
    <dbReference type="NCBI Taxonomy" id="1323400"/>
    <lineage>
        <taxon>Eukaryota</taxon>
        <taxon>Metazoa</taxon>
        <taxon>Ecdysozoa</taxon>
        <taxon>Arthropoda</taxon>
        <taxon>Hexapoda</taxon>
        <taxon>Insecta</taxon>
        <taxon>Pterygota</taxon>
        <taxon>Neoptera</taxon>
        <taxon>Endopterygota</taxon>
        <taxon>Coleoptera</taxon>
        <taxon>Polyphaga</taxon>
        <taxon>Cucujiformia</taxon>
        <taxon>Chrysomeloidea</taxon>
        <taxon>Cerambycidae</taxon>
        <taxon>Lamiinae</taxon>
        <taxon>Monochamini</taxon>
        <taxon>Molorchus</taxon>
    </lineage>
</organism>
<evidence type="ECO:0000313" key="1">
    <source>
        <dbReference type="EMBL" id="KAJ8982877.1"/>
    </source>
</evidence>
<name>A0ABQ9JYN1_9CUCU</name>
<dbReference type="EMBL" id="JAPWTJ010000101">
    <property type="protein sequence ID" value="KAJ8982877.1"/>
    <property type="molecule type" value="Genomic_DNA"/>
</dbReference>
<keyword evidence="2" id="KW-1185">Reference proteome</keyword>
<dbReference type="PANTHER" id="PTHR13170">
    <property type="entry name" value="O-GLCNACASE"/>
    <property type="match status" value="1"/>
</dbReference>
<sequence length="410" mass="45887">MCEKYPKELGKDMHTFAQIAGGVRESISYFHEFKDEIYVSSPTHPSSMICSLLPSVMDQSVSKRFVTCLLAALRANGSFGVHVVMNITDNYTHAFYGKLGFVENTHEAIKGKIAIIENNTKTKFVLKEIHWKLCKEPQKIESLHSIGVIRGQQGVEIATPKLSNNEFFRPDHAWRASSSILGMWHTGWLGEYRCGGRFLGLVMQASAFGRCANHTYLQTSPAAIFFPDPPIGSSVDLTILLSRPYSCKDEPMEGWGDELIFYLNLYFILVNEEDSPDIYGERYSSVWILVDYFSNPASLFVAACERNHLVASLNNCLPGRASSDLSYPVLCLAPRGFLMRPGLLINISTVVYDVKKTTVLVAENFGFKELYQRMSPTVIINLSEYSSSSHITLLLKILVGSGRFENLEAS</sequence>
<gene>
    <name evidence="1" type="ORF">NQ317_004307</name>
</gene>
<accession>A0ABQ9JYN1</accession>
<evidence type="ECO:0000313" key="2">
    <source>
        <dbReference type="Proteomes" id="UP001162164"/>
    </source>
</evidence>
<evidence type="ECO:0008006" key="3">
    <source>
        <dbReference type="Google" id="ProtNLM"/>
    </source>
</evidence>
<comment type="caution">
    <text evidence="1">The sequence shown here is derived from an EMBL/GenBank/DDBJ whole genome shotgun (WGS) entry which is preliminary data.</text>
</comment>